<dbReference type="AlphaFoldDB" id="A0A7S1BQP6"/>
<reference evidence="1" key="1">
    <citation type="submission" date="2021-01" db="EMBL/GenBank/DDBJ databases">
        <authorList>
            <person name="Corre E."/>
            <person name="Pelletier E."/>
            <person name="Niang G."/>
            <person name="Scheremetjew M."/>
            <person name="Finn R."/>
            <person name="Kale V."/>
            <person name="Holt S."/>
            <person name="Cochrane G."/>
            <person name="Meng A."/>
            <person name="Brown T."/>
            <person name="Cohen L."/>
        </authorList>
    </citation>
    <scope>NUCLEOTIDE SEQUENCE</scope>
    <source>
        <strain evidence="1">308</strain>
    </source>
</reference>
<dbReference type="EMBL" id="HBFR01028011">
    <property type="protein sequence ID" value="CAD8893080.1"/>
    <property type="molecule type" value="Transcribed_RNA"/>
</dbReference>
<proteinExistence type="predicted"/>
<accession>A0A7S1BQP6</accession>
<gene>
    <name evidence="1" type="ORF">CHYS00102_LOCUS20289</name>
</gene>
<evidence type="ECO:0000313" key="1">
    <source>
        <dbReference type="EMBL" id="CAD8893080.1"/>
    </source>
</evidence>
<sequence length="212" mass="23785">MCPSSKLEAILLELKEVWTLNPNSLVLVHSGCEEFLILIEKYLAKSKTLCQRLRWDNAWMTLPGGRADCCRRAAVLKELLCDPGGGNSRTEVANIALLRGGVVLTYGNRSYAFELDYIRSHIAAIFIVHPEIFEGTEDGDLNIVHQVRSLDPLSLTAPIQIRRFVVNNSVEERILNVATKWSKKMLPNTHAVNEKKCRTTTLEIVKLLVDSA</sequence>
<organism evidence="1">
    <name type="scientific">Corethron hystrix</name>
    <dbReference type="NCBI Taxonomy" id="216773"/>
    <lineage>
        <taxon>Eukaryota</taxon>
        <taxon>Sar</taxon>
        <taxon>Stramenopiles</taxon>
        <taxon>Ochrophyta</taxon>
        <taxon>Bacillariophyta</taxon>
        <taxon>Coscinodiscophyceae</taxon>
        <taxon>Corethrophycidae</taxon>
        <taxon>Corethrales</taxon>
        <taxon>Corethraceae</taxon>
        <taxon>Corethron</taxon>
    </lineage>
</organism>
<name>A0A7S1BQP6_9STRA</name>
<protein>
    <submittedName>
        <fullName evidence="1">Uncharacterized protein</fullName>
    </submittedName>
</protein>